<feature type="non-terminal residue" evidence="1">
    <location>
        <position position="1"/>
    </location>
</feature>
<evidence type="ECO:0000313" key="1">
    <source>
        <dbReference type="EMBL" id="GAI06269.1"/>
    </source>
</evidence>
<comment type="caution">
    <text evidence="1">The sequence shown here is derived from an EMBL/GenBank/DDBJ whole genome shotgun (WGS) entry which is preliminary data.</text>
</comment>
<accession>X1MIR3</accession>
<organism evidence="1">
    <name type="scientific">marine sediment metagenome</name>
    <dbReference type="NCBI Taxonomy" id="412755"/>
    <lineage>
        <taxon>unclassified sequences</taxon>
        <taxon>metagenomes</taxon>
        <taxon>ecological metagenomes</taxon>
    </lineage>
</organism>
<dbReference type="EMBL" id="BARV01012653">
    <property type="protein sequence ID" value="GAI06269.1"/>
    <property type="molecule type" value="Genomic_DNA"/>
</dbReference>
<feature type="non-terminal residue" evidence="1">
    <location>
        <position position="194"/>
    </location>
</feature>
<sequence>WVKVACTAAGKIIADISAHANDPEAHHDIYTDDDARGSINDALLSTGRLSADLHCNWKGLAELDSFRFRYAAGQLNRCDIVMKALEPEIRFKFAETDVGNVDGVISVFDGTVYQPLIRADTFAAAYSAMMGTQYWSCPGGHFGSRSPDTDQLFKDTVGSIIVEADGIYFNASVNLPDGATVTGVIIYGNAAAKA</sequence>
<gene>
    <name evidence="1" type="ORF">S06H3_23321</name>
</gene>
<dbReference type="AlphaFoldDB" id="X1MIR3"/>
<name>X1MIR3_9ZZZZ</name>
<reference evidence="1" key="1">
    <citation type="journal article" date="2014" name="Front. Microbiol.">
        <title>High frequency of phylogenetically diverse reductive dehalogenase-homologous genes in deep subseafloor sedimentary metagenomes.</title>
        <authorList>
            <person name="Kawai M."/>
            <person name="Futagami T."/>
            <person name="Toyoda A."/>
            <person name="Takaki Y."/>
            <person name="Nishi S."/>
            <person name="Hori S."/>
            <person name="Arai W."/>
            <person name="Tsubouchi T."/>
            <person name="Morono Y."/>
            <person name="Uchiyama I."/>
            <person name="Ito T."/>
            <person name="Fujiyama A."/>
            <person name="Inagaki F."/>
            <person name="Takami H."/>
        </authorList>
    </citation>
    <scope>NUCLEOTIDE SEQUENCE</scope>
    <source>
        <strain evidence="1">Expedition CK06-06</strain>
    </source>
</reference>
<proteinExistence type="predicted"/>
<protein>
    <submittedName>
        <fullName evidence="1">Uncharacterized protein</fullName>
    </submittedName>
</protein>